<evidence type="ECO:0000313" key="2">
    <source>
        <dbReference type="EMBL" id="QNT77578.1"/>
    </source>
</evidence>
<feature type="compositionally biased region" description="Polar residues" evidence="1">
    <location>
        <begin position="87"/>
        <end position="97"/>
    </location>
</feature>
<proteinExistence type="predicted"/>
<dbReference type="RefSeq" id="WP_203412708.1">
    <property type="nucleotide sequence ID" value="NZ_CP060244.1"/>
</dbReference>
<organism evidence="2 3">
    <name type="scientific">Entomobacter blattae</name>
    <dbReference type="NCBI Taxonomy" id="2762277"/>
    <lineage>
        <taxon>Bacteria</taxon>
        <taxon>Pseudomonadati</taxon>
        <taxon>Pseudomonadota</taxon>
        <taxon>Alphaproteobacteria</taxon>
        <taxon>Acetobacterales</taxon>
        <taxon>Acetobacteraceae</taxon>
        <taxon>Entomobacter</taxon>
    </lineage>
</organism>
<feature type="compositionally biased region" description="Basic and acidic residues" evidence="1">
    <location>
        <begin position="123"/>
        <end position="133"/>
    </location>
</feature>
<feature type="region of interest" description="Disordered" evidence="1">
    <location>
        <begin position="67"/>
        <end position="133"/>
    </location>
</feature>
<dbReference type="EMBL" id="CP060244">
    <property type="protein sequence ID" value="QNT77578.1"/>
    <property type="molecule type" value="Genomic_DNA"/>
</dbReference>
<name>A0A7H1NP68_9PROT</name>
<accession>A0A7H1NP68</accession>
<dbReference type="KEGG" id="ebla:JGUZn3_03210"/>
<evidence type="ECO:0000256" key="1">
    <source>
        <dbReference type="SAM" id="MobiDB-lite"/>
    </source>
</evidence>
<evidence type="ECO:0000313" key="3">
    <source>
        <dbReference type="Proteomes" id="UP000516349"/>
    </source>
</evidence>
<dbReference type="Proteomes" id="UP000516349">
    <property type="component" value="Chromosome"/>
</dbReference>
<keyword evidence="3" id="KW-1185">Reference proteome</keyword>
<gene>
    <name evidence="2" type="ORF">JGUZn3_03210</name>
</gene>
<dbReference type="AlphaFoldDB" id="A0A7H1NP68"/>
<sequence length="133" mass="15526">MTGEKPLQNQISLIGVIERHFEEIRTLYTQKVKKEAIWGHFKNLYDLNTQSAFWQTYYKICRENGLKPRKSRNPVFERDAPEPTSPPASRNSDVFSKTTTPSPSPSEKPLNPNDIRKIGQQVRNRDLSEYKKF</sequence>
<reference evidence="2 3" key="1">
    <citation type="submission" date="2020-08" db="EMBL/GenBank/DDBJ databases">
        <title>Complete genome sequence of Entomobacter blattae G55GP.</title>
        <authorList>
            <person name="Poehlein A."/>
            <person name="Guzman J."/>
            <person name="Daniel R."/>
            <person name="Vilcinskas A."/>
        </authorList>
    </citation>
    <scope>NUCLEOTIDE SEQUENCE [LARGE SCALE GENOMIC DNA]</scope>
    <source>
        <strain evidence="2 3">G55GP</strain>
    </source>
</reference>
<protein>
    <submittedName>
        <fullName evidence="2">Uncharacterized protein</fullName>
    </submittedName>
</protein>